<sequence>MQRPIAAVRQCSAGLPYPPAQGAIAQWTRKRSTAALRTNLTKGKSMKPFALDPDMTSSTGTFYPTGYVFALFPGEQPSRDAAQALSDQGFADIAHAAPDAIHQHVVRTLGNADTPLPSVGAEGVIVRRIADLAAQGHHALLIRPRDDDGPESLQAALQPLGAGAAFFYRRLIIEDLIPQPAA</sequence>
<reference evidence="2" key="1">
    <citation type="submission" date="2016-10" db="EMBL/GenBank/DDBJ databases">
        <authorList>
            <person name="Varghese N."/>
            <person name="Submissions S."/>
        </authorList>
    </citation>
    <scope>NUCLEOTIDE SEQUENCE [LARGE SCALE GENOMIC DNA]</scope>
    <source>
        <strain evidence="2">DSM 7481</strain>
    </source>
</reference>
<gene>
    <name evidence="1" type="ORF">SAMN04489710_104405</name>
</gene>
<organism evidence="1 2">
    <name type="scientific">Paracidovorax konjaci</name>
    <dbReference type="NCBI Taxonomy" id="32040"/>
    <lineage>
        <taxon>Bacteria</taxon>
        <taxon>Pseudomonadati</taxon>
        <taxon>Pseudomonadota</taxon>
        <taxon>Betaproteobacteria</taxon>
        <taxon>Burkholderiales</taxon>
        <taxon>Comamonadaceae</taxon>
        <taxon>Paracidovorax</taxon>
    </lineage>
</organism>
<evidence type="ECO:0000313" key="1">
    <source>
        <dbReference type="EMBL" id="SFD67040.1"/>
    </source>
</evidence>
<dbReference type="AlphaFoldDB" id="A0A1I1UGH3"/>
<accession>A0A1I1UGH3</accession>
<dbReference type="Proteomes" id="UP000199517">
    <property type="component" value="Unassembled WGS sequence"/>
</dbReference>
<keyword evidence="2" id="KW-1185">Reference proteome</keyword>
<dbReference type="STRING" id="32040.SAMN04489710_104405"/>
<dbReference type="EMBL" id="FOMQ01000004">
    <property type="protein sequence ID" value="SFD67040.1"/>
    <property type="molecule type" value="Genomic_DNA"/>
</dbReference>
<evidence type="ECO:0000313" key="2">
    <source>
        <dbReference type="Proteomes" id="UP000199517"/>
    </source>
</evidence>
<name>A0A1I1UGH3_9BURK</name>
<protein>
    <submittedName>
        <fullName evidence="1">Uncharacterized protein</fullName>
    </submittedName>
</protein>
<proteinExistence type="predicted"/>